<keyword evidence="3 5" id="KW-1133">Transmembrane helix</keyword>
<gene>
    <name evidence="7" type="ORF">GCM10010302_46930</name>
</gene>
<dbReference type="InterPro" id="IPR049453">
    <property type="entry name" value="Memb_transporter_dom"/>
</dbReference>
<protein>
    <recommendedName>
        <fullName evidence="6">Integral membrane bound transporter domain-containing protein</fullName>
    </recommendedName>
</protein>
<reference evidence="7 8" key="1">
    <citation type="journal article" date="2019" name="Int. J. Syst. Evol. Microbiol.">
        <title>The Global Catalogue of Microorganisms (GCM) 10K type strain sequencing project: providing services to taxonomists for standard genome sequencing and annotation.</title>
        <authorList>
            <consortium name="The Broad Institute Genomics Platform"/>
            <consortium name="The Broad Institute Genome Sequencing Center for Infectious Disease"/>
            <person name="Wu L."/>
            <person name="Ma J."/>
        </authorList>
    </citation>
    <scope>NUCLEOTIDE SEQUENCE [LARGE SCALE GENOMIC DNA]</scope>
    <source>
        <strain evidence="7 8">JCM 4505</strain>
    </source>
</reference>
<name>A0ABN0VHS0_9ACTN</name>
<organism evidence="7 8">
    <name type="scientific">Streptomyces polychromogenes</name>
    <dbReference type="NCBI Taxonomy" id="67342"/>
    <lineage>
        <taxon>Bacteria</taxon>
        <taxon>Bacillati</taxon>
        <taxon>Actinomycetota</taxon>
        <taxon>Actinomycetes</taxon>
        <taxon>Kitasatosporales</taxon>
        <taxon>Streptomycetaceae</taxon>
        <taxon>Streptomyces</taxon>
    </lineage>
</organism>
<evidence type="ECO:0000256" key="5">
    <source>
        <dbReference type="SAM" id="Phobius"/>
    </source>
</evidence>
<feature type="transmembrane region" description="Helical" evidence="5">
    <location>
        <begin position="80"/>
        <end position="107"/>
    </location>
</feature>
<keyword evidence="2 5" id="KW-0812">Transmembrane</keyword>
<evidence type="ECO:0000256" key="3">
    <source>
        <dbReference type="ARBA" id="ARBA00022989"/>
    </source>
</evidence>
<evidence type="ECO:0000256" key="2">
    <source>
        <dbReference type="ARBA" id="ARBA00022692"/>
    </source>
</evidence>
<evidence type="ECO:0000313" key="7">
    <source>
        <dbReference type="EMBL" id="GAA0303027.1"/>
    </source>
</evidence>
<proteinExistence type="predicted"/>
<keyword evidence="8" id="KW-1185">Reference proteome</keyword>
<evidence type="ECO:0000313" key="8">
    <source>
        <dbReference type="Proteomes" id="UP001501867"/>
    </source>
</evidence>
<dbReference type="RefSeq" id="WP_344162986.1">
    <property type="nucleotide sequence ID" value="NZ_BAAABV010000023.1"/>
</dbReference>
<evidence type="ECO:0000256" key="1">
    <source>
        <dbReference type="ARBA" id="ARBA00004141"/>
    </source>
</evidence>
<evidence type="ECO:0000259" key="6">
    <source>
        <dbReference type="Pfam" id="PF13515"/>
    </source>
</evidence>
<dbReference type="Pfam" id="PF13515">
    <property type="entry name" value="FUSC_2"/>
    <property type="match status" value="1"/>
</dbReference>
<comment type="subcellular location">
    <subcellularLocation>
        <location evidence="1">Membrane</location>
        <topology evidence="1">Multi-pass membrane protein</topology>
    </subcellularLocation>
</comment>
<keyword evidence="4 5" id="KW-0472">Membrane</keyword>
<dbReference type="Proteomes" id="UP001501867">
    <property type="component" value="Unassembled WGS sequence"/>
</dbReference>
<evidence type="ECO:0000256" key="4">
    <source>
        <dbReference type="ARBA" id="ARBA00023136"/>
    </source>
</evidence>
<accession>A0ABN0VHS0</accession>
<comment type="caution">
    <text evidence="7">The sequence shown here is derived from an EMBL/GenBank/DDBJ whole genome shotgun (WGS) entry which is preliminary data.</text>
</comment>
<dbReference type="EMBL" id="BAAABV010000023">
    <property type="protein sequence ID" value="GAA0303027.1"/>
    <property type="molecule type" value="Genomic_DNA"/>
</dbReference>
<sequence>MRERFSGVSRLSRPSRLGGVVRAEWPGAARIVVSVAVAWQAALWLGADQPPVYAAVVPLVALRGDPGTALGASVQRALGVVAGVLIGIGVVNVLRLSTLALALVVALGLGAGMVLRAGGGLNIQVAASSLLVFANDSPDAYAFHRVWETVLGGVVTVLLAPWLWPPDPHRVLAVIAEDCRLRVSRALNGTAAALAAGPGAARDNLTLVRAHVEAVHADAARAREAERAMRFNPLRRRHREAVARQARSVSVVDGAAPHLTTLAREVAAFAGREDLADDVRRAGARLPGLASLTARAVEDTLAGTDPRPAVAAARAELAAYTRADSRPLAVALRRPFQQVLEDLDPAPGPPGDAGRG</sequence>
<feature type="domain" description="Integral membrane bound transporter" evidence="6">
    <location>
        <begin position="38"/>
        <end position="158"/>
    </location>
</feature>